<feature type="transmembrane region" description="Helical" evidence="1">
    <location>
        <begin position="157"/>
        <end position="181"/>
    </location>
</feature>
<dbReference type="GO" id="GO:0005886">
    <property type="term" value="C:plasma membrane"/>
    <property type="evidence" value="ECO:0007669"/>
    <property type="project" value="TreeGrafter"/>
</dbReference>
<feature type="transmembrane region" description="Helical" evidence="1">
    <location>
        <begin position="20"/>
        <end position="41"/>
    </location>
</feature>
<keyword evidence="1" id="KW-0812">Transmembrane</keyword>
<dbReference type="AlphaFoldDB" id="A0A7T7HI20"/>
<dbReference type="KEGG" id="mlut:JET14_14665"/>
<dbReference type="Pfam" id="PF03729">
    <property type="entry name" value="DUF308"/>
    <property type="match status" value="1"/>
</dbReference>
<feature type="transmembrane region" description="Helical" evidence="1">
    <location>
        <begin position="74"/>
        <end position="92"/>
    </location>
</feature>
<feature type="transmembrane region" description="Helical" evidence="1">
    <location>
        <begin position="47"/>
        <end position="67"/>
    </location>
</feature>
<dbReference type="PANTHER" id="PTHR34989:SF1">
    <property type="entry name" value="PROTEIN HDED"/>
    <property type="match status" value="1"/>
</dbReference>
<dbReference type="RefSeq" id="WP_024707374.1">
    <property type="nucleotide sequence ID" value="NZ_CP066786.1"/>
</dbReference>
<sequence>MTTFGEQGPDLDKFRGRWGWVMAFGLLLVLLSLILLGNLVATTVASVVFFGAMLIVAGVVHLLQLFYNRSKGHVAFWVISGLLYVLAGIVLMRNPVLASSLFTIIVGVSLAVAGGFRLYLGMTMRPLKGWGFMIFSGLVLILAAVLIASNFPQNSLWLLGLFVAADFLVYGVSMVVFALALRPRSNG</sequence>
<dbReference type="Proteomes" id="UP000596083">
    <property type="component" value="Chromosome"/>
</dbReference>
<dbReference type="PANTHER" id="PTHR34989">
    <property type="entry name" value="PROTEIN HDED"/>
    <property type="match status" value="1"/>
</dbReference>
<reference evidence="2 3" key="1">
    <citation type="submission" date="2020-12" db="EMBL/GenBank/DDBJ databases">
        <authorList>
            <person name="Zheng R.K."/>
            <person name="Sun C.M."/>
        </authorList>
    </citation>
    <scope>NUCLEOTIDE SEQUENCE [LARGE SCALE GENOMIC DNA]</scope>
    <source>
        <strain evidence="2 3">ZRK001</strain>
    </source>
</reference>
<name>A0A7T7HI20_9HYPH</name>
<evidence type="ECO:0000313" key="2">
    <source>
        <dbReference type="EMBL" id="QQM29545.1"/>
    </source>
</evidence>
<feature type="transmembrane region" description="Helical" evidence="1">
    <location>
        <begin position="98"/>
        <end position="120"/>
    </location>
</feature>
<dbReference type="InterPro" id="IPR052712">
    <property type="entry name" value="Acid_resist_chaperone_HdeD"/>
</dbReference>
<evidence type="ECO:0000313" key="3">
    <source>
        <dbReference type="Proteomes" id="UP000596083"/>
    </source>
</evidence>
<dbReference type="EMBL" id="CP066786">
    <property type="protein sequence ID" value="QQM29545.1"/>
    <property type="molecule type" value="Genomic_DNA"/>
</dbReference>
<evidence type="ECO:0000256" key="1">
    <source>
        <dbReference type="SAM" id="Phobius"/>
    </source>
</evidence>
<feature type="transmembrane region" description="Helical" evidence="1">
    <location>
        <begin position="132"/>
        <end position="151"/>
    </location>
</feature>
<accession>A0A7T7HI20</accession>
<dbReference type="InterPro" id="IPR005325">
    <property type="entry name" value="DUF308_memb"/>
</dbReference>
<protein>
    <submittedName>
        <fullName evidence="2">HdeD family acid-resistance protein</fullName>
    </submittedName>
</protein>
<organism evidence="2 3">
    <name type="scientific">Martelella lutilitoris</name>
    <dbReference type="NCBI Taxonomy" id="2583532"/>
    <lineage>
        <taxon>Bacteria</taxon>
        <taxon>Pseudomonadati</taxon>
        <taxon>Pseudomonadota</taxon>
        <taxon>Alphaproteobacteria</taxon>
        <taxon>Hyphomicrobiales</taxon>
        <taxon>Aurantimonadaceae</taxon>
        <taxon>Martelella</taxon>
    </lineage>
</organism>
<keyword evidence="1" id="KW-1133">Transmembrane helix</keyword>
<gene>
    <name evidence="2" type="ORF">JET14_14665</name>
</gene>
<keyword evidence="1" id="KW-0472">Membrane</keyword>
<proteinExistence type="predicted"/>